<organism evidence="1 2">
    <name type="scientific">Dermacentor silvarum</name>
    <name type="common">Tick</name>
    <dbReference type="NCBI Taxonomy" id="543639"/>
    <lineage>
        <taxon>Eukaryota</taxon>
        <taxon>Metazoa</taxon>
        <taxon>Ecdysozoa</taxon>
        <taxon>Arthropoda</taxon>
        <taxon>Chelicerata</taxon>
        <taxon>Arachnida</taxon>
        <taxon>Acari</taxon>
        <taxon>Parasitiformes</taxon>
        <taxon>Ixodida</taxon>
        <taxon>Ixodoidea</taxon>
        <taxon>Ixodidae</taxon>
        <taxon>Rhipicephalinae</taxon>
        <taxon>Dermacentor</taxon>
    </lineage>
</organism>
<reference evidence="1" key="1">
    <citation type="submission" date="2020-05" db="EMBL/GenBank/DDBJ databases">
        <title>Large-scale comparative analyses of tick genomes elucidate their genetic diversity and vector capacities.</title>
        <authorList>
            <person name="Jia N."/>
            <person name="Wang J."/>
            <person name="Shi W."/>
            <person name="Du L."/>
            <person name="Sun Y."/>
            <person name="Zhan W."/>
            <person name="Jiang J."/>
            <person name="Wang Q."/>
            <person name="Zhang B."/>
            <person name="Ji P."/>
            <person name="Sakyi L.B."/>
            <person name="Cui X."/>
            <person name="Yuan T."/>
            <person name="Jiang B."/>
            <person name="Yang W."/>
            <person name="Lam T.T.-Y."/>
            <person name="Chang Q."/>
            <person name="Ding S."/>
            <person name="Wang X."/>
            <person name="Zhu J."/>
            <person name="Ruan X."/>
            <person name="Zhao L."/>
            <person name="Wei J."/>
            <person name="Que T."/>
            <person name="Du C."/>
            <person name="Cheng J."/>
            <person name="Dai P."/>
            <person name="Han X."/>
            <person name="Huang E."/>
            <person name="Gao Y."/>
            <person name="Liu J."/>
            <person name="Shao H."/>
            <person name="Ye R."/>
            <person name="Li L."/>
            <person name="Wei W."/>
            <person name="Wang X."/>
            <person name="Wang C."/>
            <person name="Yang T."/>
            <person name="Huo Q."/>
            <person name="Li W."/>
            <person name="Guo W."/>
            <person name="Chen H."/>
            <person name="Zhou L."/>
            <person name="Ni X."/>
            <person name="Tian J."/>
            <person name="Zhou Y."/>
            <person name="Sheng Y."/>
            <person name="Liu T."/>
            <person name="Pan Y."/>
            <person name="Xia L."/>
            <person name="Li J."/>
            <person name="Zhao F."/>
            <person name="Cao W."/>
        </authorList>
    </citation>
    <scope>NUCLEOTIDE SEQUENCE</scope>
    <source>
        <strain evidence="1">Dsil-2018</strain>
    </source>
</reference>
<proteinExistence type="predicted"/>
<keyword evidence="2" id="KW-1185">Reference proteome</keyword>
<dbReference type="Proteomes" id="UP000821865">
    <property type="component" value="Chromosome 3"/>
</dbReference>
<evidence type="ECO:0000313" key="2">
    <source>
        <dbReference type="Proteomes" id="UP000821865"/>
    </source>
</evidence>
<dbReference type="EMBL" id="CM023472">
    <property type="protein sequence ID" value="KAH7960288.1"/>
    <property type="molecule type" value="Genomic_DNA"/>
</dbReference>
<sequence length="196" mass="20951">MRLVVLQEFCESSRRYCPPGEKGTPGHPGNPGLKGDKGERGDRGFPGEPGSIGPHGPQGMPGLLGPKGQYCPVLRNMAEDGAFLLRRMAAEGVAWHLARTYGVASFFETQPKDSLLLLVIPIIAKMGGTAVEASMITFAGRHKKVNRVHQAHLVWMDATVFPASQAWTAFRAGTVSTGCPDATGTTGHLGYPEDRV</sequence>
<comment type="caution">
    <text evidence="1">The sequence shown here is derived from an EMBL/GenBank/DDBJ whole genome shotgun (WGS) entry which is preliminary data.</text>
</comment>
<name>A0ACB8D7B7_DERSI</name>
<evidence type="ECO:0000313" key="1">
    <source>
        <dbReference type="EMBL" id="KAH7960288.1"/>
    </source>
</evidence>
<accession>A0ACB8D7B7</accession>
<gene>
    <name evidence="1" type="ORF">HPB49_018522</name>
</gene>
<protein>
    <submittedName>
        <fullName evidence="1">Uncharacterized protein</fullName>
    </submittedName>
</protein>